<sequence length="279" mass="30627">MYMQLPLHVLLQVGTIVLAIVLTIILLIIVISILAYSIRIVPEYQRIVKLRLGKYKGIYGPGIVFIIPVIDRPITMDLRVISIDLSSQRALTKDNVEVTIDAAVYMRVIDAAKAVLSVTDYRSATATLGAAVLRDVIGMVDLDTLLTQREEVAKKIASIIDEHVSPWGVKVTAVAIKDIKLPDTLIRAMAAQAEAERMRRAKVILAQADYEASQMYLKAAETYNKNPISLTLRQLDTLLEVAKEHNLILVVPSSLEVTTLSTLAAAALKKQQEGSSATQ</sequence>
<dbReference type="SUPFAM" id="SSF117892">
    <property type="entry name" value="Band 7/SPFH domain"/>
    <property type="match status" value="1"/>
</dbReference>
<reference evidence="6" key="2">
    <citation type="journal article" date="2010" name="Stand. Genomic Sci.">
        <title>Complete genome sequence of Vulcanisaeta distributa type strain (IC-017T).</title>
        <authorList>
            <person name="Mavromatis K."/>
            <person name="Sikorski J."/>
            <person name="Pabst E."/>
            <person name="Teshima H."/>
            <person name="Lapidus A."/>
            <person name="Lucas S."/>
            <person name="Nolan M."/>
            <person name="Glavina Del Rio T."/>
            <person name="Cheng J."/>
            <person name="Bruce D."/>
            <person name="Goodwin L."/>
            <person name="Pitluck S."/>
            <person name="Liolios K."/>
            <person name="Ivanova N."/>
            <person name="Mikhailova N."/>
            <person name="Pati A."/>
            <person name="Chen A."/>
            <person name="Palaniappan K."/>
            <person name="Land M."/>
            <person name="Hauser L."/>
            <person name="Chang Y."/>
            <person name="Jeffries C."/>
            <person name="Rohde M."/>
            <person name="Spring S."/>
            <person name="Goker M."/>
            <person name="Wirth R."/>
            <person name="Woyke T."/>
            <person name="Bristow J."/>
            <person name="Eisen J."/>
            <person name="Markowitz V."/>
            <person name="Hugenholtz P."/>
            <person name="Klenk H."/>
            <person name="Kyrpides N."/>
        </authorList>
    </citation>
    <scope>NUCLEOTIDE SEQUENCE [LARGE SCALE GENOMIC DNA]</scope>
    <source>
        <strain evidence="6">DSM 14429 / JCM 11212 / NBRC 100878 / IC-017</strain>
    </source>
</reference>
<dbReference type="Pfam" id="PF01145">
    <property type="entry name" value="Band_7"/>
    <property type="match status" value="1"/>
</dbReference>
<dbReference type="AlphaFoldDB" id="E1QNV2"/>
<keyword evidence="3" id="KW-0472">Membrane</keyword>
<dbReference type="EMBL" id="CP002100">
    <property type="protein sequence ID" value="ADN50198.1"/>
    <property type="molecule type" value="Genomic_DNA"/>
</dbReference>
<dbReference type="Gene3D" id="6.10.250.2090">
    <property type="match status" value="1"/>
</dbReference>
<evidence type="ECO:0000259" key="4">
    <source>
        <dbReference type="SMART" id="SM00244"/>
    </source>
</evidence>
<proteinExistence type="inferred from homology"/>
<feature type="domain" description="Band 7" evidence="4">
    <location>
        <begin position="36"/>
        <end position="193"/>
    </location>
</feature>
<dbReference type="InterPro" id="IPR001972">
    <property type="entry name" value="Stomatin_HflK_fam"/>
</dbReference>
<organism evidence="5 6">
    <name type="scientific">Vulcanisaeta distributa (strain DSM 14429 / JCM 11212 / NBRC 100878 / IC-017)</name>
    <dbReference type="NCBI Taxonomy" id="572478"/>
    <lineage>
        <taxon>Archaea</taxon>
        <taxon>Thermoproteota</taxon>
        <taxon>Thermoprotei</taxon>
        <taxon>Thermoproteales</taxon>
        <taxon>Thermoproteaceae</taxon>
        <taxon>Vulcanisaeta</taxon>
    </lineage>
</organism>
<dbReference type="InterPro" id="IPR001107">
    <property type="entry name" value="Band_7"/>
</dbReference>
<dbReference type="PANTHER" id="PTHR10264:SF19">
    <property type="entry name" value="AT06885P-RELATED"/>
    <property type="match status" value="1"/>
</dbReference>
<dbReference type="GeneID" id="9751735"/>
<dbReference type="RefSeq" id="WP_013335923.1">
    <property type="nucleotide sequence ID" value="NC_014537.1"/>
</dbReference>
<dbReference type="GO" id="GO:0005886">
    <property type="term" value="C:plasma membrane"/>
    <property type="evidence" value="ECO:0007669"/>
    <property type="project" value="InterPro"/>
</dbReference>
<dbReference type="InterPro" id="IPR036013">
    <property type="entry name" value="Band_7/SPFH_dom_sf"/>
</dbReference>
<dbReference type="Proteomes" id="UP000006681">
    <property type="component" value="Chromosome"/>
</dbReference>
<reference evidence="5 6" key="1">
    <citation type="journal article" date="2010" name="Stand. Genomic Sci.">
        <title>Complete genome sequence of Vulcanisaeta distributa type strain (IC-017).</title>
        <authorList>
            <person name="Mavromatis K."/>
            <person name="Sikorski J."/>
            <person name="Pabst E."/>
            <person name="Teshima H."/>
            <person name="Lapidus A."/>
            <person name="Lucas S."/>
            <person name="Nolan M."/>
            <person name="Glavina Del Rio T."/>
            <person name="Cheng J.F."/>
            <person name="Bruce D."/>
            <person name="Goodwin L."/>
            <person name="Pitluck S."/>
            <person name="Liolios K."/>
            <person name="Ivanova N."/>
            <person name="Mikhailova N."/>
            <person name="Pati A."/>
            <person name="Chen A."/>
            <person name="Palaniappan K."/>
            <person name="Land M."/>
            <person name="Hauser L."/>
            <person name="Chang Y.J."/>
            <person name="Jeffries C.D."/>
            <person name="Rohde M."/>
            <person name="Spring S."/>
            <person name="Goker M."/>
            <person name="Wirth R."/>
            <person name="Woyke T."/>
            <person name="Bristow J."/>
            <person name="Eisen J.A."/>
            <person name="Markowitz V."/>
            <person name="Hugenholtz P."/>
            <person name="Klenk H.P."/>
            <person name="Kyrpides N.C."/>
        </authorList>
    </citation>
    <scope>NUCLEOTIDE SEQUENCE [LARGE SCALE GENOMIC DNA]</scope>
    <source>
        <strain evidence="6">DSM 14429 / JCM 11212 / NBRC 100878 / IC-017</strain>
    </source>
</reference>
<keyword evidence="3" id="KW-0812">Transmembrane</keyword>
<name>E1QNV2_VULDI</name>
<evidence type="ECO:0000256" key="1">
    <source>
        <dbReference type="ARBA" id="ARBA00004167"/>
    </source>
</evidence>
<protein>
    <submittedName>
        <fullName evidence="5">Band 7 protein</fullName>
    </submittedName>
</protein>
<evidence type="ECO:0000256" key="2">
    <source>
        <dbReference type="ARBA" id="ARBA00008164"/>
    </source>
</evidence>
<evidence type="ECO:0000313" key="5">
    <source>
        <dbReference type="EMBL" id="ADN50198.1"/>
    </source>
</evidence>
<dbReference type="GO" id="GO:0098552">
    <property type="term" value="C:side of membrane"/>
    <property type="evidence" value="ECO:0007669"/>
    <property type="project" value="UniProtKB-ARBA"/>
</dbReference>
<comment type="similarity">
    <text evidence="2">Belongs to the band 7/mec-2 family.</text>
</comment>
<dbReference type="PANTHER" id="PTHR10264">
    <property type="entry name" value="BAND 7 PROTEIN-RELATED"/>
    <property type="match status" value="1"/>
</dbReference>
<dbReference type="KEGG" id="vdi:Vdis_0806"/>
<feature type="transmembrane region" description="Helical" evidence="3">
    <location>
        <begin position="12"/>
        <end position="36"/>
    </location>
</feature>
<dbReference type="SMART" id="SM00244">
    <property type="entry name" value="PHB"/>
    <property type="match status" value="1"/>
</dbReference>
<comment type="subcellular location">
    <subcellularLocation>
        <location evidence="1">Membrane</location>
        <topology evidence="1">Single-pass membrane protein</topology>
    </subcellularLocation>
</comment>
<keyword evidence="6" id="KW-1185">Reference proteome</keyword>
<dbReference type="STRING" id="572478.Vdis_0806"/>
<gene>
    <name evidence="5" type="ordered locus">Vdis_0806</name>
</gene>
<dbReference type="FunFam" id="3.30.479.30:FF:000004">
    <property type="entry name" value="Putative membrane protease family, stomatin"/>
    <property type="match status" value="1"/>
</dbReference>
<accession>E1QNV2</accession>
<dbReference type="PRINTS" id="PR00721">
    <property type="entry name" value="STOMATIN"/>
</dbReference>
<evidence type="ECO:0000256" key="3">
    <source>
        <dbReference type="SAM" id="Phobius"/>
    </source>
</evidence>
<keyword evidence="3" id="KW-1133">Transmembrane helix</keyword>
<dbReference type="OrthoDB" id="10752at2157"/>
<dbReference type="CDD" id="cd08826">
    <property type="entry name" value="SPFH_eoslipins_u1"/>
    <property type="match status" value="1"/>
</dbReference>
<dbReference type="HOGENOM" id="CLU_024949_3_3_2"/>
<dbReference type="InterPro" id="IPR043202">
    <property type="entry name" value="Band-7_stomatin-like"/>
</dbReference>
<dbReference type="eggNOG" id="arCOG01915">
    <property type="taxonomic scope" value="Archaea"/>
</dbReference>
<dbReference type="Gene3D" id="3.30.479.30">
    <property type="entry name" value="Band 7 domain"/>
    <property type="match status" value="1"/>
</dbReference>
<evidence type="ECO:0000313" key="6">
    <source>
        <dbReference type="Proteomes" id="UP000006681"/>
    </source>
</evidence>